<protein>
    <recommendedName>
        <fullName evidence="4">Lysozyme</fullName>
        <ecNumber evidence="4">3.2.1.17</ecNumber>
    </recommendedName>
</protein>
<dbReference type="GO" id="GO:0003796">
    <property type="term" value="F:lysozyme activity"/>
    <property type="evidence" value="ECO:0007669"/>
    <property type="project" value="UniProtKB-EC"/>
</dbReference>
<dbReference type="Pfam" id="PF00959">
    <property type="entry name" value="Phage_lysozyme"/>
    <property type="match status" value="1"/>
</dbReference>
<dbReference type="EC" id="3.2.1.17" evidence="4"/>
<evidence type="ECO:0000313" key="8">
    <source>
        <dbReference type="Proteomes" id="UP000031643"/>
    </source>
</evidence>
<organism evidence="7 8">
    <name type="scientific">Methyloceanibacter caenitepidi</name>
    <dbReference type="NCBI Taxonomy" id="1384459"/>
    <lineage>
        <taxon>Bacteria</taxon>
        <taxon>Pseudomonadati</taxon>
        <taxon>Pseudomonadota</taxon>
        <taxon>Alphaproteobacteria</taxon>
        <taxon>Hyphomicrobiales</taxon>
        <taxon>Hyphomicrobiaceae</taxon>
        <taxon>Methyloceanibacter</taxon>
    </lineage>
</organism>
<dbReference type="InterPro" id="IPR002196">
    <property type="entry name" value="Glyco_hydro_24"/>
</dbReference>
<dbReference type="GO" id="GO:0009253">
    <property type="term" value="P:peptidoglycan catabolic process"/>
    <property type="evidence" value="ECO:0007669"/>
    <property type="project" value="InterPro"/>
</dbReference>
<dbReference type="STRING" id="1384459.GL4_2854"/>
<sequence length="312" mass="34353">MKVSKRGLAEIASHEGIVQMPYKDSVGVWTWGIGHTRYAGDPDPAKMTKGVARPMGEVMAQFVKDIAKYERGVDNRIGGANVKQHEYDAAVSFHYNTGAIARASWVSYWVGRKLDTARARILYWNKPPEIIGRRRKEADLFRHGKYGDGYATVYPAYASGRVNWSKGRRVNVLQILEDGKPSGPVEQGPDFKPLSHYQQRLADLGFDPGPIDNKWGKRTSAAVKKFQRTNGGLVVDGILGPLTSQAIDQAYADRPEQVAVASSAVGIATVPVTLMAGFSWPQVAVLVGVAAAVYAVWHFRSDIKERILTWIG</sequence>
<dbReference type="HOGENOM" id="CLU_890829_0_0_5"/>
<evidence type="ECO:0000256" key="1">
    <source>
        <dbReference type="ARBA" id="ARBA00022529"/>
    </source>
</evidence>
<dbReference type="CDD" id="cd00737">
    <property type="entry name" value="lyz_endolysin_autolysin"/>
    <property type="match status" value="1"/>
</dbReference>
<keyword evidence="1 4" id="KW-0929">Antimicrobial</keyword>
<dbReference type="OrthoDB" id="5327667at2"/>
<dbReference type="InterPro" id="IPR036366">
    <property type="entry name" value="PGBDSf"/>
</dbReference>
<evidence type="ECO:0000256" key="5">
    <source>
        <dbReference type="SAM" id="Phobius"/>
    </source>
</evidence>
<keyword evidence="5" id="KW-0472">Membrane</keyword>
<proteinExistence type="inferred from homology"/>
<evidence type="ECO:0000256" key="2">
    <source>
        <dbReference type="ARBA" id="ARBA00022638"/>
    </source>
</evidence>
<dbReference type="InterPro" id="IPR036365">
    <property type="entry name" value="PGBD-like_sf"/>
</dbReference>
<keyword evidence="3" id="KW-1035">Host cytoplasm</keyword>
<keyword evidence="4" id="KW-0378">Hydrolase</keyword>
<dbReference type="EMBL" id="AP014648">
    <property type="protein sequence ID" value="BAQ18287.1"/>
    <property type="molecule type" value="Genomic_DNA"/>
</dbReference>
<keyword evidence="8" id="KW-1185">Reference proteome</keyword>
<dbReference type="InterPro" id="IPR051018">
    <property type="entry name" value="Bacteriophage_GH24"/>
</dbReference>
<dbReference type="GO" id="GO:0031640">
    <property type="term" value="P:killing of cells of another organism"/>
    <property type="evidence" value="ECO:0007669"/>
    <property type="project" value="UniProtKB-KW"/>
</dbReference>
<evidence type="ECO:0000256" key="4">
    <source>
        <dbReference type="RuleBase" id="RU003788"/>
    </source>
</evidence>
<dbReference type="Gene3D" id="1.10.530.40">
    <property type="match status" value="1"/>
</dbReference>
<keyword evidence="5" id="KW-1133">Transmembrane helix</keyword>
<keyword evidence="5" id="KW-0812">Transmembrane</keyword>
<dbReference type="KEGG" id="mcg:GL4_2854"/>
<dbReference type="InterPro" id="IPR033907">
    <property type="entry name" value="Endolysin_autolysin"/>
</dbReference>
<dbReference type="PANTHER" id="PTHR38107">
    <property type="match status" value="1"/>
</dbReference>
<dbReference type="RefSeq" id="WP_052464570.1">
    <property type="nucleotide sequence ID" value="NZ_AP014648.1"/>
</dbReference>
<dbReference type="PANTHER" id="PTHR38107:SF3">
    <property type="entry name" value="LYSOZYME RRRD-RELATED"/>
    <property type="match status" value="1"/>
</dbReference>
<comment type="catalytic activity">
    <reaction evidence="4">
        <text>Hydrolysis of (1-&gt;4)-beta-linkages between N-acetylmuramic acid and N-acetyl-D-glucosamine residues in a peptidoglycan and between N-acetyl-D-glucosamine residues in chitodextrins.</text>
        <dbReference type="EC" id="3.2.1.17"/>
    </reaction>
</comment>
<reference evidence="7 8" key="1">
    <citation type="submission" date="2014-09" db="EMBL/GenBank/DDBJ databases">
        <title>Genome sequencing of Methyloceanibacter caenitepidi Gela4.</title>
        <authorList>
            <person name="Takeuchi M."/>
            <person name="Susumu S."/>
            <person name="Kamagata Y."/>
            <person name="Oshima K."/>
            <person name="Hattori M."/>
            <person name="Iwasaki W."/>
        </authorList>
    </citation>
    <scope>NUCLEOTIDE SEQUENCE [LARGE SCALE GENOMIC DNA]</scope>
    <source>
        <strain evidence="7 8">Gela4</strain>
    </source>
</reference>
<dbReference type="Proteomes" id="UP000031643">
    <property type="component" value="Chromosome"/>
</dbReference>
<feature type="domain" description="Peptidoglycan binding-like" evidence="6">
    <location>
        <begin position="197"/>
        <end position="247"/>
    </location>
</feature>
<dbReference type="GO" id="GO:0042742">
    <property type="term" value="P:defense response to bacterium"/>
    <property type="evidence" value="ECO:0007669"/>
    <property type="project" value="UniProtKB-KW"/>
</dbReference>
<evidence type="ECO:0000256" key="3">
    <source>
        <dbReference type="ARBA" id="ARBA00023200"/>
    </source>
</evidence>
<keyword evidence="2 4" id="KW-0081">Bacteriolytic enzyme</keyword>
<dbReference type="AlphaFoldDB" id="A0A0A8K6Z9"/>
<dbReference type="Gene3D" id="1.10.101.10">
    <property type="entry name" value="PGBD-like superfamily/PGBD"/>
    <property type="match status" value="1"/>
</dbReference>
<evidence type="ECO:0000259" key="6">
    <source>
        <dbReference type="Pfam" id="PF01471"/>
    </source>
</evidence>
<comment type="similarity">
    <text evidence="4">Belongs to the glycosyl hydrolase 24 family.</text>
</comment>
<dbReference type="GO" id="GO:0016998">
    <property type="term" value="P:cell wall macromolecule catabolic process"/>
    <property type="evidence" value="ECO:0007669"/>
    <property type="project" value="InterPro"/>
</dbReference>
<accession>A0A0A8K6Z9</accession>
<evidence type="ECO:0000313" key="7">
    <source>
        <dbReference type="EMBL" id="BAQ18287.1"/>
    </source>
</evidence>
<dbReference type="InterPro" id="IPR002477">
    <property type="entry name" value="Peptidoglycan-bd-like"/>
</dbReference>
<dbReference type="SUPFAM" id="SSF47090">
    <property type="entry name" value="PGBD-like"/>
    <property type="match status" value="1"/>
</dbReference>
<feature type="transmembrane region" description="Helical" evidence="5">
    <location>
        <begin position="278"/>
        <end position="297"/>
    </location>
</feature>
<keyword evidence="4" id="KW-0326">Glycosidase</keyword>
<dbReference type="InterPro" id="IPR023347">
    <property type="entry name" value="Lysozyme_dom_sf"/>
</dbReference>
<dbReference type="SUPFAM" id="SSF53955">
    <property type="entry name" value="Lysozyme-like"/>
    <property type="match status" value="1"/>
</dbReference>
<dbReference type="Pfam" id="PF01471">
    <property type="entry name" value="PG_binding_1"/>
    <property type="match status" value="1"/>
</dbReference>
<gene>
    <name evidence="7" type="ORF">GL4_2854</name>
</gene>
<dbReference type="InterPro" id="IPR023346">
    <property type="entry name" value="Lysozyme-like_dom_sf"/>
</dbReference>
<name>A0A0A8K6Z9_9HYPH</name>